<feature type="compositionally biased region" description="Basic residues" evidence="1">
    <location>
        <begin position="56"/>
        <end position="74"/>
    </location>
</feature>
<dbReference type="HOGENOM" id="CLU_960176_0_0_1"/>
<dbReference type="STRING" id="743788.S8ETG9"/>
<dbReference type="InParanoid" id="S8ETG9"/>
<keyword evidence="3" id="KW-1185">Reference proteome</keyword>
<gene>
    <name evidence="2" type="ORF">FOMPIDRAFT_1136964</name>
</gene>
<protein>
    <submittedName>
        <fullName evidence="2">Uncharacterized protein</fullName>
    </submittedName>
</protein>
<sequence length="336" mass="37539">MKPAEEVDSDVPSHVEPVAVASTSSRPKPQLKSRSNAAKGADKPAKAKSTDPPQPPRKRRNHVTSGPVKKRRRVILSDDESEDEEMPAPPPMRSTAKLQLQAKALSSEKENEHRSTGAESECSVHAEPRKPAAKKKRRVKEEEDEDAGVKTVTKKASSSSLARKSAFASELKRDAKTDKLAAKAVELDPASLPLPLSEMQGMLIETLATSRASSMPPSSLCTALMSSRPALKEYQSCEHEGPMERKEWIRVIEDVLETCSASSGVFEKVENTIRDMDHQLEAQWFYVPEKDEDEERATLIRSMMPRPGKRNETKKSKQYYWRPLGKISRWDPEDDL</sequence>
<dbReference type="EMBL" id="KE504307">
    <property type="protein sequence ID" value="EPS93020.1"/>
    <property type="molecule type" value="Genomic_DNA"/>
</dbReference>
<evidence type="ECO:0000313" key="2">
    <source>
        <dbReference type="EMBL" id="EPS93020.1"/>
    </source>
</evidence>
<feature type="compositionally biased region" description="Basic and acidic residues" evidence="1">
    <location>
        <begin position="106"/>
        <end position="130"/>
    </location>
</feature>
<dbReference type="Proteomes" id="UP000015241">
    <property type="component" value="Unassembled WGS sequence"/>
</dbReference>
<feature type="compositionally biased region" description="Basic and acidic residues" evidence="1">
    <location>
        <begin position="40"/>
        <end position="49"/>
    </location>
</feature>
<feature type="compositionally biased region" description="Polar residues" evidence="1">
    <location>
        <begin position="21"/>
        <end position="36"/>
    </location>
</feature>
<feature type="compositionally biased region" description="Acidic residues" evidence="1">
    <location>
        <begin position="77"/>
        <end position="86"/>
    </location>
</feature>
<evidence type="ECO:0000256" key="1">
    <source>
        <dbReference type="SAM" id="MobiDB-lite"/>
    </source>
</evidence>
<dbReference type="OrthoDB" id="5348546at2759"/>
<dbReference type="eggNOG" id="ENOG502SC1Z">
    <property type="taxonomic scope" value="Eukaryota"/>
</dbReference>
<feature type="region of interest" description="Disordered" evidence="1">
    <location>
        <begin position="1"/>
        <end position="175"/>
    </location>
</feature>
<dbReference type="AlphaFoldDB" id="S8ETG9"/>
<evidence type="ECO:0000313" key="3">
    <source>
        <dbReference type="Proteomes" id="UP000015241"/>
    </source>
</evidence>
<proteinExistence type="predicted"/>
<organism evidence="2 3">
    <name type="scientific">Fomitopsis schrenkii</name>
    <name type="common">Brown rot fungus</name>
    <dbReference type="NCBI Taxonomy" id="2126942"/>
    <lineage>
        <taxon>Eukaryota</taxon>
        <taxon>Fungi</taxon>
        <taxon>Dikarya</taxon>
        <taxon>Basidiomycota</taxon>
        <taxon>Agaricomycotina</taxon>
        <taxon>Agaricomycetes</taxon>
        <taxon>Polyporales</taxon>
        <taxon>Fomitopsis</taxon>
    </lineage>
</organism>
<name>S8ETG9_FOMSC</name>
<feature type="compositionally biased region" description="Low complexity" evidence="1">
    <location>
        <begin position="157"/>
        <end position="169"/>
    </location>
</feature>
<accession>S8ETG9</accession>
<reference evidence="2 3" key="1">
    <citation type="journal article" date="2012" name="Science">
        <title>The Paleozoic origin of enzymatic lignin decomposition reconstructed from 31 fungal genomes.</title>
        <authorList>
            <person name="Floudas D."/>
            <person name="Binder M."/>
            <person name="Riley R."/>
            <person name="Barry K."/>
            <person name="Blanchette R.A."/>
            <person name="Henrissat B."/>
            <person name="Martinez A.T."/>
            <person name="Otillar R."/>
            <person name="Spatafora J.W."/>
            <person name="Yadav J.S."/>
            <person name="Aerts A."/>
            <person name="Benoit I."/>
            <person name="Boyd A."/>
            <person name="Carlson A."/>
            <person name="Copeland A."/>
            <person name="Coutinho P.M."/>
            <person name="de Vries R.P."/>
            <person name="Ferreira P."/>
            <person name="Findley K."/>
            <person name="Foster B."/>
            <person name="Gaskell J."/>
            <person name="Glotzer D."/>
            <person name="Gorecki P."/>
            <person name="Heitman J."/>
            <person name="Hesse C."/>
            <person name="Hori C."/>
            <person name="Igarashi K."/>
            <person name="Jurgens J.A."/>
            <person name="Kallen N."/>
            <person name="Kersten P."/>
            <person name="Kohler A."/>
            <person name="Kuees U."/>
            <person name="Kumar T.K.A."/>
            <person name="Kuo A."/>
            <person name="LaButti K."/>
            <person name="Larrondo L.F."/>
            <person name="Lindquist E."/>
            <person name="Ling A."/>
            <person name="Lombard V."/>
            <person name="Lucas S."/>
            <person name="Lundell T."/>
            <person name="Martin R."/>
            <person name="McLaughlin D.J."/>
            <person name="Morgenstern I."/>
            <person name="Morin E."/>
            <person name="Murat C."/>
            <person name="Nagy L.G."/>
            <person name="Nolan M."/>
            <person name="Ohm R.A."/>
            <person name="Patyshakuliyeva A."/>
            <person name="Rokas A."/>
            <person name="Ruiz-Duenas F.J."/>
            <person name="Sabat G."/>
            <person name="Salamov A."/>
            <person name="Samejima M."/>
            <person name="Schmutz J."/>
            <person name="Slot J.C."/>
            <person name="St John F."/>
            <person name="Stenlid J."/>
            <person name="Sun H."/>
            <person name="Sun S."/>
            <person name="Syed K."/>
            <person name="Tsang A."/>
            <person name="Wiebenga A."/>
            <person name="Young D."/>
            <person name="Pisabarro A."/>
            <person name="Eastwood D.C."/>
            <person name="Martin F."/>
            <person name="Cullen D."/>
            <person name="Grigoriev I.V."/>
            <person name="Hibbett D.S."/>
        </authorList>
    </citation>
    <scope>NUCLEOTIDE SEQUENCE</scope>
    <source>
        <strain evidence="3">FP-58527</strain>
    </source>
</reference>